<name>A0A2W5PWI6_9BACT</name>
<organism evidence="2 3">
    <name type="scientific">Micavibrio aeruginosavorus</name>
    <dbReference type="NCBI Taxonomy" id="349221"/>
    <lineage>
        <taxon>Bacteria</taxon>
        <taxon>Pseudomonadati</taxon>
        <taxon>Bdellovibrionota</taxon>
        <taxon>Bdellovibrionia</taxon>
        <taxon>Bdellovibrionales</taxon>
        <taxon>Pseudobdellovibrionaceae</taxon>
        <taxon>Micavibrio</taxon>
    </lineage>
</organism>
<dbReference type="Gene3D" id="3.30.420.10">
    <property type="entry name" value="Ribonuclease H-like superfamily/Ribonuclease H"/>
    <property type="match status" value="1"/>
</dbReference>
<dbReference type="GO" id="GO:0008408">
    <property type="term" value="F:3'-5' exonuclease activity"/>
    <property type="evidence" value="ECO:0007669"/>
    <property type="project" value="InterPro"/>
</dbReference>
<dbReference type="InterPro" id="IPR002562">
    <property type="entry name" value="3'-5'_exonuclease_dom"/>
</dbReference>
<proteinExistence type="predicted"/>
<dbReference type="PANTHER" id="PTHR47649:SF1">
    <property type="entry name" value="RIBONUCLEASE D"/>
    <property type="match status" value="1"/>
</dbReference>
<dbReference type="InterPro" id="IPR051086">
    <property type="entry name" value="RNase_D-like"/>
</dbReference>
<gene>
    <name evidence="2" type="ORF">DI551_04490</name>
</gene>
<dbReference type="CDD" id="cd06142">
    <property type="entry name" value="RNaseD_exo"/>
    <property type="match status" value="1"/>
</dbReference>
<comment type="caution">
    <text evidence="2">The sequence shown here is derived from an EMBL/GenBank/DDBJ whole genome shotgun (WGS) entry which is preliminary data.</text>
</comment>
<sequence>MAITLHKGDLPAGLKFGSSVAVDTETMGLNPARDRLCLIQLSAGDGNAHLVQFAPGQYDAPNLKKILMDLSCLKIFHFGRFDIASIQAYLGVDCTPVYCTKIASKLARTFTDRHSLKELCRELLGVELSKQQQSSDWGAEKLTDEQLSYAASDVLYLHKLKEKLDTMLQRENRTHLAQAAFEFLPQRSQLDLDGWADVDIFAH</sequence>
<dbReference type="SUPFAM" id="SSF53098">
    <property type="entry name" value="Ribonuclease H-like"/>
    <property type="match status" value="1"/>
</dbReference>
<dbReference type="Proteomes" id="UP000249417">
    <property type="component" value="Unassembled WGS sequence"/>
</dbReference>
<dbReference type="PANTHER" id="PTHR47649">
    <property type="entry name" value="RIBONUCLEASE D"/>
    <property type="match status" value="1"/>
</dbReference>
<feature type="domain" description="3'-5' exonuclease" evidence="1">
    <location>
        <begin position="1"/>
        <end position="169"/>
    </location>
</feature>
<accession>A0A2W5PWI6</accession>
<dbReference type="GO" id="GO:0006139">
    <property type="term" value="P:nucleobase-containing compound metabolic process"/>
    <property type="evidence" value="ECO:0007669"/>
    <property type="project" value="InterPro"/>
</dbReference>
<evidence type="ECO:0000313" key="2">
    <source>
        <dbReference type="EMBL" id="PZQ46813.1"/>
    </source>
</evidence>
<evidence type="ECO:0000313" key="3">
    <source>
        <dbReference type="Proteomes" id="UP000249417"/>
    </source>
</evidence>
<evidence type="ECO:0000259" key="1">
    <source>
        <dbReference type="SMART" id="SM00474"/>
    </source>
</evidence>
<reference evidence="2 3" key="1">
    <citation type="submission" date="2017-08" db="EMBL/GenBank/DDBJ databases">
        <title>Infants hospitalized years apart are colonized by the same room-sourced microbial strains.</title>
        <authorList>
            <person name="Brooks B."/>
            <person name="Olm M.R."/>
            <person name="Firek B.A."/>
            <person name="Baker R."/>
            <person name="Thomas B.C."/>
            <person name="Morowitz M.J."/>
            <person name="Banfield J.F."/>
        </authorList>
    </citation>
    <scope>NUCLEOTIDE SEQUENCE [LARGE SCALE GENOMIC DNA]</scope>
    <source>
        <strain evidence="2">S2_005_002_R2_29</strain>
    </source>
</reference>
<dbReference type="GO" id="GO:0003676">
    <property type="term" value="F:nucleic acid binding"/>
    <property type="evidence" value="ECO:0007669"/>
    <property type="project" value="InterPro"/>
</dbReference>
<dbReference type="InterPro" id="IPR036397">
    <property type="entry name" value="RNaseH_sf"/>
</dbReference>
<dbReference type="InterPro" id="IPR012337">
    <property type="entry name" value="RNaseH-like_sf"/>
</dbReference>
<dbReference type="AlphaFoldDB" id="A0A2W5PWI6"/>
<dbReference type="EMBL" id="QFQB01000021">
    <property type="protein sequence ID" value="PZQ46813.1"/>
    <property type="molecule type" value="Genomic_DNA"/>
</dbReference>
<dbReference type="SMART" id="SM00474">
    <property type="entry name" value="35EXOc"/>
    <property type="match status" value="1"/>
</dbReference>
<dbReference type="Pfam" id="PF01612">
    <property type="entry name" value="DNA_pol_A_exo1"/>
    <property type="match status" value="1"/>
</dbReference>
<protein>
    <submittedName>
        <fullName evidence="2">Ribonuclease D</fullName>
    </submittedName>
</protein>